<keyword evidence="2" id="KW-1185">Reference proteome</keyword>
<dbReference type="HOGENOM" id="CLU_1556705_0_0_1"/>
<dbReference type="Proteomes" id="UP000008281">
    <property type="component" value="Unassembled WGS sequence"/>
</dbReference>
<dbReference type="EMBL" id="DS268567">
    <property type="protein sequence ID" value="EFO90365.1"/>
    <property type="molecule type" value="Genomic_DNA"/>
</dbReference>
<reference evidence="1" key="1">
    <citation type="submission" date="2007-07" db="EMBL/GenBank/DDBJ databases">
        <title>PCAP assembly of the Caenorhabditis remanei genome.</title>
        <authorList>
            <consortium name="The Caenorhabditis remanei Sequencing Consortium"/>
            <person name="Wilson R.K."/>
        </authorList>
    </citation>
    <scope>NUCLEOTIDE SEQUENCE [LARGE SCALE GENOMIC DNA]</scope>
    <source>
        <strain evidence="1">PB4641</strain>
    </source>
</reference>
<accession>E3N9P8</accession>
<evidence type="ECO:0000313" key="1">
    <source>
        <dbReference type="EMBL" id="EFO90365.1"/>
    </source>
</evidence>
<dbReference type="OrthoDB" id="5877802at2759"/>
<gene>
    <name evidence="1" type="ORF">CRE_01272</name>
</gene>
<proteinExistence type="predicted"/>
<name>E3N9P8_CAERE</name>
<sequence>MAEGQYSCAHRRRYGGGACAKNEEPDDGEEILFFAMLANEYKERIETVSYINDGDLRKNVYDSIIFSYMAFATSIGDGGYWNEVLGDFLENHGLDFTYKETAIYATSIILWVLIRELIATGQNADPQTALPIPHHSRRLPAKLRCSSTFLYYTIKTSHILLISFTLPCPSFK</sequence>
<dbReference type="AlphaFoldDB" id="E3N9P8"/>
<organism evidence="2">
    <name type="scientific">Caenorhabditis remanei</name>
    <name type="common">Caenorhabditis vulgaris</name>
    <dbReference type="NCBI Taxonomy" id="31234"/>
    <lineage>
        <taxon>Eukaryota</taxon>
        <taxon>Metazoa</taxon>
        <taxon>Ecdysozoa</taxon>
        <taxon>Nematoda</taxon>
        <taxon>Chromadorea</taxon>
        <taxon>Rhabditida</taxon>
        <taxon>Rhabditina</taxon>
        <taxon>Rhabditomorpha</taxon>
        <taxon>Rhabditoidea</taxon>
        <taxon>Rhabditidae</taxon>
        <taxon>Peloderinae</taxon>
        <taxon>Caenorhabditis</taxon>
    </lineage>
</organism>
<evidence type="ECO:0000313" key="2">
    <source>
        <dbReference type="Proteomes" id="UP000008281"/>
    </source>
</evidence>
<protein>
    <submittedName>
        <fullName evidence="1">Uncharacterized protein</fullName>
    </submittedName>
</protein>
<dbReference type="InParanoid" id="E3N9P8"/>